<feature type="compositionally biased region" description="Basic residues" evidence="10">
    <location>
        <begin position="122"/>
        <end position="131"/>
    </location>
</feature>
<keyword evidence="14" id="KW-1185">Reference proteome</keyword>
<dbReference type="PROSITE" id="PS51916">
    <property type="entry name" value="DEUBAD"/>
    <property type="match status" value="1"/>
</dbReference>
<evidence type="ECO:0000313" key="14">
    <source>
        <dbReference type="Proteomes" id="UP000324632"/>
    </source>
</evidence>
<gene>
    <name evidence="13" type="ORF">E1301_Tti011105</name>
</gene>
<feature type="compositionally biased region" description="Low complexity" evidence="10">
    <location>
        <begin position="168"/>
        <end position="177"/>
    </location>
</feature>
<evidence type="ECO:0000256" key="1">
    <source>
        <dbReference type="ARBA" id="ARBA00004123"/>
    </source>
</evidence>
<dbReference type="GO" id="GO:0003682">
    <property type="term" value="F:chromatin binding"/>
    <property type="evidence" value="ECO:0007669"/>
    <property type="project" value="TreeGrafter"/>
</dbReference>
<dbReference type="Proteomes" id="UP000324632">
    <property type="component" value="Chromosome 15"/>
</dbReference>
<feature type="compositionally biased region" description="Polar residues" evidence="10">
    <location>
        <begin position="570"/>
        <end position="579"/>
    </location>
</feature>
<evidence type="ECO:0000313" key="13">
    <source>
        <dbReference type="EMBL" id="KAA0711333.1"/>
    </source>
</evidence>
<dbReference type="InterPro" id="IPR026905">
    <property type="entry name" value="ASX-like_PHD"/>
</dbReference>
<feature type="domain" description="DEUBAD" evidence="12">
    <location>
        <begin position="272"/>
        <end position="381"/>
    </location>
</feature>
<dbReference type="PROSITE" id="PS51913">
    <property type="entry name" value="HTH_HARE"/>
    <property type="match status" value="1"/>
</dbReference>
<name>A0A5A9NPB1_9TELE</name>
<feature type="compositionally biased region" description="Low complexity" evidence="10">
    <location>
        <begin position="993"/>
        <end position="1006"/>
    </location>
</feature>
<dbReference type="GO" id="GO:0045944">
    <property type="term" value="P:positive regulation of transcription by RNA polymerase II"/>
    <property type="evidence" value="ECO:0007669"/>
    <property type="project" value="TreeGrafter"/>
</dbReference>
<feature type="region of interest" description="Disordered" evidence="10">
    <location>
        <begin position="923"/>
        <end position="1016"/>
    </location>
</feature>
<evidence type="ECO:0000256" key="6">
    <source>
        <dbReference type="ARBA" id="ARBA00022833"/>
    </source>
</evidence>
<feature type="region of interest" description="Disordered" evidence="10">
    <location>
        <begin position="92"/>
        <end position="255"/>
    </location>
</feature>
<dbReference type="PANTHER" id="PTHR13578:SF11">
    <property type="entry name" value="POLYCOMB GROUP PROTEIN ASXL2-RELATED"/>
    <property type="match status" value="1"/>
</dbReference>
<keyword evidence="4" id="KW-0479">Metal-binding</keyword>
<evidence type="ECO:0000256" key="4">
    <source>
        <dbReference type="ARBA" id="ARBA00022723"/>
    </source>
</evidence>
<sequence length="1172" mass="127247">MRERQKKKKGRTWAEAAKTVLEKYPNTPMSHKEILQVIQRERLKEISGTSPLACLNAMLHTNSRGEEGIFYKVPGRMGVYTLKKDTADVMKELSEEASEDSSDNMSDTRCTENTTSNSKDGRRGRWKRRVPTKLQSQPSSPQSRCASPSVSNSKLMSPSQKHSKKALKQALKQQQQRNQRRQCGIPTTSSSRLLLKTVKDMSHDTSASKTPWELKQAERCPASPQNSTSSSSSSVKADVCHTTGAQKVSQRSSRLSARQLRRTKCEIDVETPDSILVNTNLRALINKHTFSLLPVECQQKLLKMLPEVDQQAIMDGVLKVTSSTLNNEFFTSAAQSWKERLAEGEFTPELRLRMRQEIEKGRKVEVWKEHFFESYYGEHSGLTIEESTQLIKADDVPEPAKSTVPSEKPQIVKESQKKSAVVEVSHMELRSRDVKPAVTHSSHEEQVKHSAPEQVQSPPGEKETTGELTAKSPVQKAEETTAPSETTQEKEIRCKTPASPLEAAVTCLKEMDTPTTKEAITVAEVGQTVIERNKPVSPIPAVTSEHLKRKLSSEQETELGIEKKPRVTPMETSPPTTAKDTVEQRVPPLKIPVSRILSAPASIEQTPTRTPIPLTPPSVRPGRTGARTLADIKAKAQLARAQRAAAAAAGSSSSRGTGSSGGTSTPSPARSLSEEFSPASSRSQSVSPTKQSYGSPVPETLSQTPPSSGSSGHTNLGFTQGLCANQTRSLMGSLTNPGTLNPTLKEQHNILSGGGTIAPSNQPENLTASNAIAHNQRAQQTPLSGLSKTKSSFTIPANNPLVTQLLQGKEVPIEKILPKPLSKNEVQSLAISDRDKGNISTTSGLKKENQDDISRVGHQVSSGSSTMQGSFAVSSQLSQFQSFQLGHPESNQEQVCTHPGIFGRKRKSKPAMTGHYLLNVSTYGRGSESSKRPHPANNTTLANLKKEKKEEESVKEKNETIGSFSGEQRNSPRVKLEPQGYFSTDQGVAPQPSSNVKSESSSSCLSNKDDCTSTRTKETCSRKQFDICSGIQGNTEPYQLADSHQTHNGQELAIGPQYGGTISMTVPHKLNITDTPTSSTVSCSSGGDPAGGSMMSFSVTVTAIPAGHLLDQSTQGETSPQQAFIETSGMEDVKSKCYCRLKAMIMCKGCGAFCHDDCIGPSKLCVSCLVVR</sequence>
<proteinExistence type="inferred from homology"/>
<dbReference type="GO" id="GO:0009887">
    <property type="term" value="P:animal organ morphogenesis"/>
    <property type="evidence" value="ECO:0007669"/>
    <property type="project" value="TreeGrafter"/>
</dbReference>
<dbReference type="EMBL" id="SOYY01000015">
    <property type="protein sequence ID" value="KAA0711333.1"/>
    <property type="molecule type" value="Genomic_DNA"/>
</dbReference>
<feature type="region of interest" description="Disordered" evidence="10">
    <location>
        <begin position="549"/>
        <end position="764"/>
    </location>
</feature>
<dbReference type="InterPro" id="IPR024811">
    <property type="entry name" value="ASX/ASX-like"/>
</dbReference>
<dbReference type="OrthoDB" id="9348951at2759"/>
<evidence type="ECO:0000259" key="12">
    <source>
        <dbReference type="PROSITE" id="PS51916"/>
    </source>
</evidence>
<dbReference type="GO" id="GO:0035517">
    <property type="term" value="C:PR-DUB complex"/>
    <property type="evidence" value="ECO:0007669"/>
    <property type="project" value="TreeGrafter"/>
</dbReference>
<reference evidence="13 14" key="1">
    <citation type="journal article" date="2019" name="Mol. Ecol. Resour.">
        <title>Chromosome-level genome assembly of Triplophysa tibetana, a fish adapted to the harsh high-altitude environment of the Tibetan Plateau.</title>
        <authorList>
            <person name="Yang X."/>
            <person name="Liu H."/>
            <person name="Ma Z."/>
            <person name="Zou Y."/>
            <person name="Zou M."/>
            <person name="Mao Y."/>
            <person name="Li X."/>
            <person name="Wang H."/>
            <person name="Chen T."/>
            <person name="Wang W."/>
            <person name="Yang R."/>
        </authorList>
    </citation>
    <scope>NUCLEOTIDE SEQUENCE [LARGE SCALE GENOMIC DNA]</scope>
    <source>
        <strain evidence="13">TTIB1903HZAU</strain>
        <tissue evidence="13">Muscle</tissue>
    </source>
</reference>
<evidence type="ECO:0000256" key="2">
    <source>
        <dbReference type="ARBA" id="ARBA00006391"/>
    </source>
</evidence>
<dbReference type="Pfam" id="PF13919">
    <property type="entry name" value="ASXH"/>
    <property type="match status" value="1"/>
</dbReference>
<dbReference type="InterPro" id="IPR028020">
    <property type="entry name" value="ASX_DEUBAD_dom"/>
</dbReference>
<evidence type="ECO:0000256" key="9">
    <source>
        <dbReference type="ARBA" id="ARBA00023242"/>
    </source>
</evidence>
<feature type="compositionally biased region" description="Basic and acidic residues" evidence="10">
    <location>
        <begin position="1007"/>
        <end position="1016"/>
    </location>
</feature>
<feature type="region of interest" description="Disordered" evidence="10">
    <location>
        <begin position="395"/>
        <end position="497"/>
    </location>
</feature>
<organism evidence="13 14">
    <name type="scientific">Triplophysa tibetana</name>
    <dbReference type="NCBI Taxonomy" id="1572043"/>
    <lineage>
        <taxon>Eukaryota</taxon>
        <taxon>Metazoa</taxon>
        <taxon>Chordata</taxon>
        <taxon>Craniata</taxon>
        <taxon>Vertebrata</taxon>
        <taxon>Euteleostomi</taxon>
        <taxon>Actinopterygii</taxon>
        <taxon>Neopterygii</taxon>
        <taxon>Teleostei</taxon>
        <taxon>Ostariophysi</taxon>
        <taxon>Cypriniformes</taxon>
        <taxon>Nemacheilidae</taxon>
        <taxon>Triplophysa</taxon>
    </lineage>
</organism>
<comment type="caution">
    <text evidence="13">The sequence shown here is derived from an EMBL/GenBank/DDBJ whole genome shotgun (WGS) entry which is preliminary data.</text>
</comment>
<evidence type="ECO:0000256" key="5">
    <source>
        <dbReference type="ARBA" id="ARBA00022771"/>
    </source>
</evidence>
<feature type="compositionally biased region" description="Low complexity" evidence="10">
    <location>
        <begin position="639"/>
        <end position="687"/>
    </location>
</feature>
<keyword evidence="3" id="KW-0678">Repressor</keyword>
<dbReference type="PANTHER" id="PTHR13578">
    <property type="entry name" value="ADDITIONAL SEX COMBS LIKE PROTEIN ASXL"/>
    <property type="match status" value="1"/>
</dbReference>
<keyword evidence="9" id="KW-0539">Nucleus</keyword>
<dbReference type="GO" id="GO:0042975">
    <property type="term" value="F:peroxisome proliferator activated receptor binding"/>
    <property type="evidence" value="ECO:0007669"/>
    <property type="project" value="TreeGrafter"/>
</dbReference>
<feature type="region of interest" description="Disordered" evidence="10">
    <location>
        <begin position="828"/>
        <end position="867"/>
    </location>
</feature>
<dbReference type="Pfam" id="PF13922">
    <property type="entry name" value="PHD_3"/>
    <property type="match status" value="1"/>
</dbReference>
<comment type="similarity">
    <text evidence="2">Belongs to the Asx family.</text>
</comment>
<protein>
    <submittedName>
        <fullName evidence="13">Putative Polycomb group protein ASXL2</fullName>
    </submittedName>
</protein>
<feature type="compositionally biased region" description="Polar residues" evidence="10">
    <location>
        <begin position="133"/>
        <end position="158"/>
    </location>
</feature>
<comment type="subcellular location">
    <subcellularLocation>
        <location evidence="1">Nucleus</location>
    </subcellularLocation>
</comment>
<keyword evidence="6" id="KW-0862">Zinc</keyword>
<feature type="compositionally biased region" description="Basic and acidic residues" evidence="10">
    <location>
        <begin position="944"/>
        <end position="959"/>
    </location>
</feature>
<dbReference type="GO" id="GO:0003677">
    <property type="term" value="F:DNA binding"/>
    <property type="evidence" value="ECO:0007669"/>
    <property type="project" value="InterPro"/>
</dbReference>
<dbReference type="AlphaFoldDB" id="A0A5A9NPB1"/>
<dbReference type="InterPro" id="IPR007759">
    <property type="entry name" value="Asxl_HARE-HTH"/>
</dbReference>
<keyword evidence="8" id="KW-0804">Transcription</keyword>
<dbReference type="Pfam" id="PF05066">
    <property type="entry name" value="HARE-HTH"/>
    <property type="match status" value="1"/>
</dbReference>
<evidence type="ECO:0000256" key="8">
    <source>
        <dbReference type="ARBA" id="ARBA00023163"/>
    </source>
</evidence>
<evidence type="ECO:0000256" key="3">
    <source>
        <dbReference type="ARBA" id="ARBA00022491"/>
    </source>
</evidence>
<feature type="compositionally biased region" description="Basic and acidic residues" evidence="10">
    <location>
        <begin position="425"/>
        <end position="451"/>
    </location>
</feature>
<evidence type="ECO:0000256" key="10">
    <source>
        <dbReference type="SAM" id="MobiDB-lite"/>
    </source>
</evidence>
<keyword evidence="5" id="KW-0863">Zinc-finger</keyword>
<dbReference type="InterPro" id="IPR044867">
    <property type="entry name" value="DEUBAD_dom"/>
</dbReference>
<evidence type="ECO:0000256" key="7">
    <source>
        <dbReference type="ARBA" id="ARBA00023015"/>
    </source>
</evidence>
<feature type="compositionally biased region" description="Basic and acidic residues" evidence="10">
    <location>
        <begin position="845"/>
        <end position="855"/>
    </location>
</feature>
<feature type="domain" description="HTH HARE-type" evidence="11">
    <location>
        <begin position="11"/>
        <end position="85"/>
    </location>
</feature>
<keyword evidence="7" id="KW-0805">Transcription regulation</keyword>
<dbReference type="GO" id="GO:0008270">
    <property type="term" value="F:zinc ion binding"/>
    <property type="evidence" value="ECO:0007669"/>
    <property type="project" value="UniProtKB-KW"/>
</dbReference>
<feature type="compositionally biased region" description="Polar residues" evidence="10">
    <location>
        <begin position="688"/>
        <end position="744"/>
    </location>
</feature>
<evidence type="ECO:0000259" key="11">
    <source>
        <dbReference type="PROSITE" id="PS51913"/>
    </source>
</evidence>
<feature type="compositionally biased region" description="Polar residues" evidence="10">
    <location>
        <begin position="960"/>
        <end position="971"/>
    </location>
</feature>
<accession>A0A5A9NPB1</accession>